<dbReference type="Proteomes" id="UP000028945">
    <property type="component" value="Chromosome"/>
</dbReference>
<dbReference type="EMBL" id="CP009238">
    <property type="protein sequence ID" value="AIL32679.1"/>
    <property type="molecule type" value="Genomic_DNA"/>
</dbReference>
<dbReference type="eggNOG" id="COG0748">
    <property type="taxonomic scope" value="Bacteria"/>
</dbReference>
<name>A0A077DDI3_9BURK</name>
<reference evidence="3 4" key="1">
    <citation type="journal article" date="2014" name="BMC Genomics">
        <title>A genomic perspective on a new bacterial genus and species from the Alcaligenaceae family, Basilea psittacipulmonis.</title>
        <authorList>
            <person name="Whiteson K.L."/>
            <person name="Hernandez D."/>
            <person name="Lazarevic V."/>
            <person name="Gaia N."/>
            <person name="Farinelli L."/>
            <person name="Francois P."/>
            <person name="Pilo P."/>
            <person name="Frey J."/>
            <person name="Schrenzel J."/>
        </authorList>
    </citation>
    <scope>NUCLEOTIDE SEQUENCE [LARGE SCALE GENOMIC DNA]</scope>
    <source>
        <strain evidence="3 4">DSM 24701</strain>
    </source>
</reference>
<accession>A0A077DDI3</accession>
<dbReference type="GO" id="GO:0016627">
    <property type="term" value="F:oxidoreductase activity, acting on the CH-CH group of donors"/>
    <property type="evidence" value="ECO:0007669"/>
    <property type="project" value="TreeGrafter"/>
</dbReference>
<dbReference type="InterPro" id="IPR011576">
    <property type="entry name" value="Pyridox_Oxase_N"/>
</dbReference>
<evidence type="ECO:0000256" key="1">
    <source>
        <dbReference type="ARBA" id="ARBA00023002"/>
    </source>
</evidence>
<gene>
    <name evidence="3" type="ORF">IX83_04585</name>
</gene>
<evidence type="ECO:0000259" key="2">
    <source>
        <dbReference type="Pfam" id="PF01243"/>
    </source>
</evidence>
<dbReference type="InterPro" id="IPR052019">
    <property type="entry name" value="F420H2_bilvrd_red/Heme_oxyg"/>
</dbReference>
<dbReference type="Gene3D" id="2.30.110.10">
    <property type="entry name" value="Electron Transport, Fmn-binding Protein, Chain A"/>
    <property type="match status" value="1"/>
</dbReference>
<dbReference type="PIRSF" id="PIRSF004633">
    <property type="entry name" value="UCP_PLP_oxd"/>
    <property type="match status" value="1"/>
</dbReference>
<dbReference type="KEGG" id="bpsi:IX83_04585"/>
<dbReference type="InterPro" id="IPR014419">
    <property type="entry name" value="HutZ"/>
</dbReference>
<keyword evidence="4" id="KW-1185">Reference proteome</keyword>
<dbReference type="GO" id="GO:0005829">
    <property type="term" value="C:cytosol"/>
    <property type="evidence" value="ECO:0007669"/>
    <property type="project" value="TreeGrafter"/>
</dbReference>
<dbReference type="RefSeq" id="WP_038499669.1">
    <property type="nucleotide sequence ID" value="NZ_AFWK01000017.1"/>
</dbReference>
<dbReference type="GO" id="GO:0070967">
    <property type="term" value="F:coenzyme F420 binding"/>
    <property type="evidence" value="ECO:0007669"/>
    <property type="project" value="TreeGrafter"/>
</dbReference>
<dbReference type="Pfam" id="PF01243">
    <property type="entry name" value="PNPOx_N"/>
    <property type="match status" value="1"/>
</dbReference>
<dbReference type="STRING" id="1072685.IX83_04585"/>
<dbReference type="AlphaFoldDB" id="A0A077DDI3"/>
<sequence length="161" mass="18392">MDLKDIHQQALAFPHQFSSLILATSSLNNIPLSSYACYVYDDHKYYLYLSGLAAHEKNLIENPVASLMFIENEENARQIFARQRLTIQCKVSLIPRDNAVFTQILDKFSDKYGHFIKAIRSLTDFQLFELTPESANYVSGFAKAYDLSGPNLSHIEHKTVK</sequence>
<dbReference type="PANTHER" id="PTHR35176:SF6">
    <property type="entry name" value="HEME OXYGENASE HI_0854-RELATED"/>
    <property type="match status" value="1"/>
</dbReference>
<organism evidence="3 4">
    <name type="scientific">Basilea psittacipulmonis DSM 24701</name>
    <dbReference type="NCBI Taxonomy" id="1072685"/>
    <lineage>
        <taxon>Bacteria</taxon>
        <taxon>Pseudomonadati</taxon>
        <taxon>Pseudomonadota</taxon>
        <taxon>Betaproteobacteria</taxon>
        <taxon>Burkholderiales</taxon>
        <taxon>Alcaligenaceae</taxon>
        <taxon>Basilea</taxon>
    </lineage>
</organism>
<keyword evidence="1" id="KW-0560">Oxidoreductase</keyword>
<dbReference type="InterPro" id="IPR012349">
    <property type="entry name" value="Split_barrel_FMN-bd"/>
</dbReference>
<dbReference type="OrthoDB" id="5345368at2"/>
<evidence type="ECO:0000313" key="3">
    <source>
        <dbReference type="EMBL" id="AIL32679.1"/>
    </source>
</evidence>
<evidence type="ECO:0000313" key="4">
    <source>
        <dbReference type="Proteomes" id="UP000028945"/>
    </source>
</evidence>
<dbReference type="SUPFAM" id="SSF50475">
    <property type="entry name" value="FMN-binding split barrel"/>
    <property type="match status" value="1"/>
</dbReference>
<dbReference type="HOGENOM" id="CLU_093808_1_0_4"/>
<protein>
    <recommendedName>
        <fullName evidence="2">Pyridoxamine 5'-phosphate oxidase N-terminal domain-containing protein</fullName>
    </recommendedName>
</protein>
<feature type="domain" description="Pyridoxamine 5'-phosphate oxidase N-terminal" evidence="2">
    <location>
        <begin position="7"/>
        <end position="138"/>
    </location>
</feature>
<dbReference type="PANTHER" id="PTHR35176">
    <property type="entry name" value="HEME OXYGENASE HI_0854-RELATED"/>
    <property type="match status" value="1"/>
</dbReference>
<proteinExistence type="predicted"/>